<keyword evidence="2" id="KW-1185">Reference proteome</keyword>
<dbReference type="RefSeq" id="WP_053584740.1">
    <property type="nucleotide sequence ID" value="NZ_LGRV01000004.1"/>
</dbReference>
<gene>
    <name evidence="1" type="ORF">AEA09_14810</name>
</gene>
<protein>
    <recommendedName>
        <fullName evidence="3">HTH merR-type domain-containing protein</fullName>
    </recommendedName>
</protein>
<evidence type="ECO:0000313" key="2">
    <source>
        <dbReference type="Proteomes" id="UP000050668"/>
    </source>
</evidence>
<proteinExistence type="predicted"/>
<reference evidence="2" key="1">
    <citation type="submission" date="2015-07" db="EMBL/GenBank/DDBJ databases">
        <title>Fjat-14205 dsm 2895.</title>
        <authorList>
            <person name="Liu B."/>
            <person name="Wang J."/>
            <person name="Zhu Y."/>
            <person name="Liu G."/>
            <person name="Chen Q."/>
            <person name="Chen Z."/>
            <person name="Lan J."/>
            <person name="Che J."/>
            <person name="Ge C."/>
            <person name="Shi H."/>
            <person name="Pan Z."/>
            <person name="Liu X."/>
        </authorList>
    </citation>
    <scope>NUCLEOTIDE SEQUENCE [LARGE SCALE GENOMIC DNA]</scope>
    <source>
        <strain evidence="2">DSM 25560</strain>
    </source>
</reference>
<evidence type="ECO:0008006" key="3">
    <source>
        <dbReference type="Google" id="ProtNLM"/>
    </source>
</evidence>
<dbReference type="EMBL" id="LGRV01000004">
    <property type="protein sequence ID" value="KOS67120.1"/>
    <property type="molecule type" value="Genomic_DNA"/>
</dbReference>
<sequence>MKKQIVFDFTRFEETLSSLSNYLNVSEERISRYALRHKDTFNVEDFLEEFEITDEKLLNIDLLMSSLHVTTNNDKCESIKKYGLISLQKAIELDTPLSNFLKSRDIFIDVQKKEIQYKDKVFDLGKNFESVSNPIDAVIRKLYMDYQINSFFNYGNVLTYGVQNNPEFLFDLSNLLKENLTFEWFQRKNDCYVLKINVPLDNIEDYTFLDEHNKENFSFSELELLKRKWIIKQSFEKLNDDFFYSSMGECYCYLKVGISIPSENIVNIYSPEEYREVYRIND</sequence>
<dbReference type="Proteomes" id="UP000050668">
    <property type="component" value="Unassembled WGS sequence"/>
</dbReference>
<name>A0ABR5JXU0_9BACI</name>
<comment type="caution">
    <text evidence="1">The sequence shown here is derived from an EMBL/GenBank/DDBJ whole genome shotgun (WGS) entry which is preliminary data.</text>
</comment>
<evidence type="ECO:0000313" key="1">
    <source>
        <dbReference type="EMBL" id="KOS67120.1"/>
    </source>
</evidence>
<organism evidence="1 2">
    <name type="scientific">Lysinibacillus contaminans</name>
    <dbReference type="NCBI Taxonomy" id="1293441"/>
    <lineage>
        <taxon>Bacteria</taxon>
        <taxon>Bacillati</taxon>
        <taxon>Bacillota</taxon>
        <taxon>Bacilli</taxon>
        <taxon>Bacillales</taxon>
        <taxon>Bacillaceae</taxon>
        <taxon>Lysinibacillus</taxon>
    </lineage>
</organism>
<accession>A0ABR5JXU0</accession>